<sequence>MTRHVISIISCLFLFLSGSYNIIVHGFTFPFLILTFGGLIGFIGSLFYKVRKKET</sequence>
<keyword evidence="1" id="KW-1133">Transmembrane helix</keyword>
<gene>
    <name evidence="2" type="ORF">ACFSKK_16685</name>
</gene>
<dbReference type="RefSeq" id="WP_379052563.1">
    <property type="nucleotide sequence ID" value="NZ_JBHUIK010000003.1"/>
</dbReference>
<dbReference type="EMBL" id="JBHUIK010000003">
    <property type="protein sequence ID" value="MFD2215331.1"/>
    <property type="molecule type" value="Genomic_DNA"/>
</dbReference>
<proteinExistence type="predicted"/>
<dbReference type="Proteomes" id="UP001597318">
    <property type="component" value="Unassembled WGS sequence"/>
</dbReference>
<name>A0ABW5C2N1_9BACI</name>
<feature type="transmembrane region" description="Helical" evidence="1">
    <location>
        <begin position="31"/>
        <end position="50"/>
    </location>
</feature>
<evidence type="ECO:0000313" key="2">
    <source>
        <dbReference type="EMBL" id="MFD2215331.1"/>
    </source>
</evidence>
<reference evidence="3" key="1">
    <citation type="journal article" date="2019" name="Int. J. Syst. Evol. Microbiol.">
        <title>The Global Catalogue of Microorganisms (GCM) 10K type strain sequencing project: providing services to taxonomists for standard genome sequencing and annotation.</title>
        <authorList>
            <consortium name="The Broad Institute Genomics Platform"/>
            <consortium name="The Broad Institute Genome Sequencing Center for Infectious Disease"/>
            <person name="Wu L."/>
            <person name="Ma J."/>
        </authorList>
    </citation>
    <scope>NUCLEOTIDE SEQUENCE [LARGE SCALE GENOMIC DNA]</scope>
    <source>
        <strain evidence="3">CGMCC 1.15474</strain>
    </source>
</reference>
<evidence type="ECO:0000313" key="3">
    <source>
        <dbReference type="Proteomes" id="UP001597318"/>
    </source>
</evidence>
<keyword evidence="1" id="KW-0812">Transmembrane</keyword>
<keyword evidence="1" id="KW-0472">Membrane</keyword>
<keyword evidence="3" id="KW-1185">Reference proteome</keyword>
<protein>
    <submittedName>
        <fullName evidence="2">Uncharacterized protein</fullName>
    </submittedName>
</protein>
<accession>A0ABW5C2N1</accession>
<comment type="caution">
    <text evidence="2">The sequence shown here is derived from an EMBL/GenBank/DDBJ whole genome shotgun (WGS) entry which is preliminary data.</text>
</comment>
<organism evidence="2 3">
    <name type="scientific">Metabacillus endolithicus</name>
    <dbReference type="NCBI Taxonomy" id="1535204"/>
    <lineage>
        <taxon>Bacteria</taxon>
        <taxon>Bacillati</taxon>
        <taxon>Bacillota</taxon>
        <taxon>Bacilli</taxon>
        <taxon>Bacillales</taxon>
        <taxon>Bacillaceae</taxon>
        <taxon>Metabacillus</taxon>
    </lineage>
</organism>
<evidence type="ECO:0000256" key="1">
    <source>
        <dbReference type="SAM" id="Phobius"/>
    </source>
</evidence>